<dbReference type="InterPro" id="IPR036291">
    <property type="entry name" value="NAD(P)-bd_dom_sf"/>
</dbReference>
<sequence>MISLPKTHSFSLKGKRALVAGASAGIGFGCSAALADAGAEVVLALRPGERLDASVDAIRSEGGRAEALPLDISDIKAVENAVGRSGPFDILVNSAGQACHGPAIETSPEDFDAVVGINFRGAYFLTRAVAAGLIEAGKPGSLVNISSQMGHVGGQDRAVYCATKHAVEGFTKAMAIEWGRNRIRVNTICPTFIRTSLTEATFADPKRKAWIMDNIRLDRIGEIEDVMGAVVYLTSDAAAMVTGTSLIIDGGWTAA</sequence>
<dbReference type="PRINTS" id="PR00081">
    <property type="entry name" value="GDHRDH"/>
</dbReference>
<keyword evidence="5" id="KW-1185">Reference proteome</keyword>
<dbReference type="FunFam" id="3.40.50.720:FF:000084">
    <property type="entry name" value="Short-chain dehydrogenase reductase"/>
    <property type="match status" value="1"/>
</dbReference>
<dbReference type="Pfam" id="PF13561">
    <property type="entry name" value="adh_short_C2"/>
    <property type="match status" value="1"/>
</dbReference>
<dbReference type="PRINTS" id="PR00080">
    <property type="entry name" value="SDRFAMILY"/>
</dbReference>
<dbReference type="InterPro" id="IPR020904">
    <property type="entry name" value="Sc_DH/Rdtase_CS"/>
</dbReference>
<dbReference type="RefSeq" id="WP_084408796.1">
    <property type="nucleotide sequence ID" value="NZ_FWXR01000002.1"/>
</dbReference>
<name>A0A1W1ZF70_9HYPH</name>
<reference evidence="4 5" key="1">
    <citation type="submission" date="2017-04" db="EMBL/GenBank/DDBJ databases">
        <authorList>
            <person name="Afonso C.L."/>
            <person name="Miller P.J."/>
            <person name="Scott M.A."/>
            <person name="Spackman E."/>
            <person name="Goraichik I."/>
            <person name="Dimitrov K.M."/>
            <person name="Suarez D.L."/>
            <person name="Swayne D.E."/>
        </authorList>
    </citation>
    <scope>NUCLEOTIDE SEQUENCE [LARGE SCALE GENOMIC DNA]</scope>
    <source>
        <strain evidence="4 5">CGMCC 1.10972</strain>
    </source>
</reference>
<accession>A0A1W1ZF70</accession>
<dbReference type="InterPro" id="IPR002347">
    <property type="entry name" value="SDR_fam"/>
</dbReference>
<dbReference type="GO" id="GO:0005997">
    <property type="term" value="P:xylulose metabolic process"/>
    <property type="evidence" value="ECO:0007669"/>
    <property type="project" value="TreeGrafter"/>
</dbReference>
<dbReference type="GO" id="GO:0006006">
    <property type="term" value="P:glucose metabolic process"/>
    <property type="evidence" value="ECO:0007669"/>
    <property type="project" value="TreeGrafter"/>
</dbReference>
<proteinExistence type="inferred from homology"/>
<evidence type="ECO:0000313" key="5">
    <source>
        <dbReference type="Proteomes" id="UP000192656"/>
    </source>
</evidence>
<evidence type="ECO:0000256" key="3">
    <source>
        <dbReference type="ARBA" id="ARBA00022857"/>
    </source>
</evidence>
<dbReference type="SUPFAM" id="SSF51735">
    <property type="entry name" value="NAD(P)-binding Rossmann-fold domains"/>
    <property type="match status" value="1"/>
</dbReference>
<dbReference type="PANTHER" id="PTHR44252">
    <property type="entry name" value="D-ERYTHRULOSE REDUCTASE"/>
    <property type="match status" value="1"/>
</dbReference>
<dbReference type="Gene3D" id="3.40.50.720">
    <property type="entry name" value="NAD(P)-binding Rossmann-like Domain"/>
    <property type="match status" value="1"/>
</dbReference>
<dbReference type="InterPro" id="IPR051737">
    <property type="entry name" value="L-xylulose/Carbonyl_redctase"/>
</dbReference>
<comment type="similarity">
    <text evidence="1">Belongs to the short-chain dehydrogenases/reductases (SDR) family.</text>
</comment>
<comment type="subunit">
    <text evidence="2">Homotetramer.</text>
</comment>
<dbReference type="PANTHER" id="PTHR44252:SF3">
    <property type="entry name" value="D-ERYTHRULOSE REDUCTASE-RELATED"/>
    <property type="match status" value="1"/>
</dbReference>
<evidence type="ECO:0000313" key="4">
    <source>
        <dbReference type="EMBL" id="SMC46842.1"/>
    </source>
</evidence>
<organism evidence="4 5">
    <name type="scientific">Fulvimarina manganoxydans</name>
    <dbReference type="NCBI Taxonomy" id="937218"/>
    <lineage>
        <taxon>Bacteria</taxon>
        <taxon>Pseudomonadati</taxon>
        <taxon>Pseudomonadota</taxon>
        <taxon>Alphaproteobacteria</taxon>
        <taxon>Hyphomicrobiales</taxon>
        <taxon>Aurantimonadaceae</taxon>
        <taxon>Fulvimarina</taxon>
    </lineage>
</organism>
<dbReference type="Proteomes" id="UP000192656">
    <property type="component" value="Unassembled WGS sequence"/>
</dbReference>
<gene>
    <name evidence="4" type="ORF">SAMN06297251_102367</name>
</gene>
<dbReference type="PROSITE" id="PS51257">
    <property type="entry name" value="PROKAR_LIPOPROTEIN"/>
    <property type="match status" value="1"/>
</dbReference>
<keyword evidence="3" id="KW-0521">NADP</keyword>
<dbReference type="GO" id="GO:0004090">
    <property type="term" value="F:carbonyl reductase (NADPH) activity"/>
    <property type="evidence" value="ECO:0007669"/>
    <property type="project" value="TreeGrafter"/>
</dbReference>
<dbReference type="EMBL" id="FWXR01000002">
    <property type="protein sequence ID" value="SMC46842.1"/>
    <property type="molecule type" value="Genomic_DNA"/>
</dbReference>
<evidence type="ECO:0000256" key="2">
    <source>
        <dbReference type="ARBA" id="ARBA00011881"/>
    </source>
</evidence>
<dbReference type="STRING" id="937218.SAMN06297251_102367"/>
<dbReference type="GO" id="GO:0050038">
    <property type="term" value="F:L-xylulose reductase (NADPH) activity"/>
    <property type="evidence" value="ECO:0007669"/>
    <property type="project" value="TreeGrafter"/>
</dbReference>
<dbReference type="PROSITE" id="PS00061">
    <property type="entry name" value="ADH_SHORT"/>
    <property type="match status" value="1"/>
</dbReference>
<dbReference type="AlphaFoldDB" id="A0A1W1ZF70"/>
<protein>
    <submittedName>
        <fullName evidence="4">2-deoxy-D-gluconate 3-dehydrogenase</fullName>
    </submittedName>
</protein>
<evidence type="ECO:0000256" key="1">
    <source>
        <dbReference type="ARBA" id="ARBA00006484"/>
    </source>
</evidence>